<feature type="region of interest" description="Disordered" evidence="1">
    <location>
        <begin position="1"/>
        <end position="58"/>
    </location>
</feature>
<keyword evidence="2" id="KW-0472">Membrane</keyword>
<organism evidence="3 4">
    <name type="scientific">Toxocara canis</name>
    <name type="common">Canine roundworm</name>
    <dbReference type="NCBI Taxonomy" id="6265"/>
    <lineage>
        <taxon>Eukaryota</taxon>
        <taxon>Metazoa</taxon>
        <taxon>Ecdysozoa</taxon>
        <taxon>Nematoda</taxon>
        <taxon>Chromadorea</taxon>
        <taxon>Rhabditida</taxon>
        <taxon>Spirurina</taxon>
        <taxon>Ascaridomorpha</taxon>
        <taxon>Ascaridoidea</taxon>
        <taxon>Toxocaridae</taxon>
        <taxon>Toxocara</taxon>
    </lineage>
</organism>
<evidence type="ECO:0000313" key="4">
    <source>
        <dbReference type="WBParaSite" id="TCNE_0001336701-mRNA-1"/>
    </source>
</evidence>
<evidence type="ECO:0000313" key="3">
    <source>
        <dbReference type="Proteomes" id="UP000050794"/>
    </source>
</evidence>
<protein>
    <submittedName>
        <fullName evidence="4">HMGN3 protein</fullName>
    </submittedName>
</protein>
<feature type="compositionally biased region" description="Basic and acidic residues" evidence="1">
    <location>
        <begin position="39"/>
        <end position="49"/>
    </location>
</feature>
<dbReference type="WBParaSite" id="TCNE_0001336701-mRNA-1">
    <property type="protein sequence ID" value="TCNE_0001336701-mRNA-1"/>
    <property type="gene ID" value="TCNE_0001336701"/>
</dbReference>
<evidence type="ECO:0000256" key="1">
    <source>
        <dbReference type="SAM" id="MobiDB-lite"/>
    </source>
</evidence>
<evidence type="ECO:0000256" key="2">
    <source>
        <dbReference type="SAM" id="Phobius"/>
    </source>
</evidence>
<dbReference type="Proteomes" id="UP000050794">
    <property type="component" value="Unassembled WGS sequence"/>
</dbReference>
<accession>A0A183UXZ7</accession>
<feature type="compositionally biased region" description="Basic residues" evidence="1">
    <location>
        <begin position="8"/>
        <end position="38"/>
    </location>
</feature>
<keyword evidence="2" id="KW-0812">Transmembrane</keyword>
<feature type="transmembrane region" description="Helical" evidence="2">
    <location>
        <begin position="64"/>
        <end position="81"/>
    </location>
</feature>
<proteinExistence type="predicted"/>
<reference evidence="4" key="1">
    <citation type="submission" date="2016-06" db="UniProtKB">
        <authorList>
            <consortium name="WormBaseParasite"/>
        </authorList>
    </citation>
    <scope>IDENTIFICATION</scope>
</reference>
<sequence length="83" mass="8915">LQATKTITKPKGKRGRPVGSTKKGKKRGAAAKVVKKNTKKESGSEHEESGNEADSGADAGTHEVFLMGLISFIHIFMFVVTQM</sequence>
<keyword evidence="2" id="KW-1133">Transmembrane helix</keyword>
<keyword evidence="3" id="KW-1185">Reference proteome</keyword>
<name>A0A183UXZ7_TOXCA</name>
<dbReference type="AlphaFoldDB" id="A0A183UXZ7"/>